<protein>
    <recommendedName>
        <fullName evidence="2">NAD-dependent epimerase/dehydratase domain-containing protein</fullName>
    </recommendedName>
</protein>
<dbReference type="InterPro" id="IPR036291">
    <property type="entry name" value="NAD(P)-bd_dom_sf"/>
</dbReference>
<dbReference type="Gene3D" id="3.40.50.720">
    <property type="entry name" value="NAD(P)-binding Rossmann-like Domain"/>
    <property type="match status" value="1"/>
</dbReference>
<organism evidence="3">
    <name type="scientific">uncultured Thermomicrobiales bacterium</name>
    <dbReference type="NCBI Taxonomy" id="1645740"/>
    <lineage>
        <taxon>Bacteria</taxon>
        <taxon>Pseudomonadati</taxon>
        <taxon>Thermomicrobiota</taxon>
        <taxon>Thermomicrobia</taxon>
        <taxon>Thermomicrobiales</taxon>
        <taxon>environmental samples</taxon>
    </lineage>
</organism>
<dbReference type="AlphaFoldDB" id="A0A6J4UUC0"/>
<dbReference type="InterPro" id="IPR050177">
    <property type="entry name" value="Lipid_A_modif_metabolic_enz"/>
</dbReference>
<name>A0A6J4UUC0_9BACT</name>
<dbReference type="PANTHER" id="PTHR43245">
    <property type="entry name" value="BIFUNCTIONAL POLYMYXIN RESISTANCE PROTEIN ARNA"/>
    <property type="match status" value="1"/>
</dbReference>
<dbReference type="EMBL" id="CADCWN010000075">
    <property type="protein sequence ID" value="CAA9560710.1"/>
    <property type="molecule type" value="Genomic_DNA"/>
</dbReference>
<dbReference type="PANTHER" id="PTHR43245:SF13">
    <property type="entry name" value="UDP-D-APIOSE_UDP-D-XYLOSE SYNTHASE 2"/>
    <property type="match status" value="1"/>
</dbReference>
<gene>
    <name evidence="3" type="ORF">AVDCRST_MAG18-1057</name>
</gene>
<dbReference type="Pfam" id="PF01370">
    <property type="entry name" value="Epimerase"/>
    <property type="match status" value="1"/>
</dbReference>
<dbReference type="InterPro" id="IPR001509">
    <property type="entry name" value="Epimerase_deHydtase"/>
</dbReference>
<evidence type="ECO:0000259" key="2">
    <source>
        <dbReference type="Pfam" id="PF01370"/>
    </source>
</evidence>
<feature type="compositionally biased region" description="Basic and acidic residues" evidence="1">
    <location>
        <begin position="338"/>
        <end position="353"/>
    </location>
</feature>
<feature type="region of interest" description="Disordered" evidence="1">
    <location>
        <begin position="326"/>
        <end position="353"/>
    </location>
</feature>
<dbReference type="SUPFAM" id="SSF51735">
    <property type="entry name" value="NAD(P)-binding Rossmann-fold domains"/>
    <property type="match status" value="1"/>
</dbReference>
<reference evidence="3" key="1">
    <citation type="submission" date="2020-02" db="EMBL/GenBank/DDBJ databases">
        <authorList>
            <person name="Meier V. D."/>
        </authorList>
    </citation>
    <scope>NUCLEOTIDE SEQUENCE</scope>
    <source>
        <strain evidence="3">AVDCRST_MAG18</strain>
    </source>
</reference>
<evidence type="ECO:0000313" key="3">
    <source>
        <dbReference type="EMBL" id="CAA9560710.1"/>
    </source>
</evidence>
<sequence>MASLVTGIGYMGAALVEALLARNERVIGLDNGFSTDRAVLACLVAAGLELVDGDVAEPVDVATAFARGPIDTVYHFAAQASAHPDAADAAYTERTNLQGPRVVLDAMLCHGARTIVYASSFKVYGEALRGAIDEARPYGVFRDMSHLSKVHAEKLLEMYAGLHGLRCLSLRFGIVHGLGPIFKTDPRFMTAPNKFCWQIARGEPISVFGGGRAPAGWLHLADAVNATLAAAHPGFGGYRSLNVVGEVASVAQVAALAREVAASRGLTAQIDGIDPAALLDESARFTVRSGLDRIPEARPRHTLRDSLPHVLDHCIALAARATQTGASHGDHLSVSGNREGHPARLTTHDSRPA</sequence>
<evidence type="ECO:0000256" key="1">
    <source>
        <dbReference type="SAM" id="MobiDB-lite"/>
    </source>
</evidence>
<dbReference type="CDD" id="cd08946">
    <property type="entry name" value="SDR_e"/>
    <property type="match status" value="1"/>
</dbReference>
<accession>A0A6J4UUC0</accession>
<proteinExistence type="predicted"/>
<feature type="domain" description="NAD-dependent epimerase/dehydratase" evidence="2">
    <location>
        <begin position="4"/>
        <end position="232"/>
    </location>
</feature>